<dbReference type="EMBL" id="HBIJ01023724">
    <property type="protein sequence ID" value="CAE0374894.1"/>
    <property type="molecule type" value="Transcribed_RNA"/>
</dbReference>
<name>A0A7S3K6H3_9STRA</name>
<dbReference type="InterPro" id="IPR011256">
    <property type="entry name" value="Reg_factor_effector_dom_sf"/>
</dbReference>
<gene>
    <name evidence="3" type="ORF">ALAG00032_LOCUS15698</name>
</gene>
<dbReference type="InterPro" id="IPR006917">
    <property type="entry name" value="SOUL_heme-bd"/>
</dbReference>
<proteinExistence type="inferred from homology"/>
<evidence type="ECO:0000256" key="1">
    <source>
        <dbReference type="ARBA" id="ARBA00009817"/>
    </source>
</evidence>
<evidence type="ECO:0000256" key="2">
    <source>
        <dbReference type="SAM" id="Phobius"/>
    </source>
</evidence>
<keyword evidence="2" id="KW-0472">Membrane</keyword>
<keyword evidence="2" id="KW-0812">Transmembrane</keyword>
<reference evidence="3" key="1">
    <citation type="submission" date="2021-01" db="EMBL/GenBank/DDBJ databases">
        <authorList>
            <person name="Corre E."/>
            <person name="Pelletier E."/>
            <person name="Niang G."/>
            <person name="Scheremetjew M."/>
            <person name="Finn R."/>
            <person name="Kale V."/>
            <person name="Holt S."/>
            <person name="Cochrane G."/>
            <person name="Meng A."/>
            <person name="Brown T."/>
            <person name="Cohen L."/>
        </authorList>
    </citation>
    <scope>NUCLEOTIDE SEQUENCE</scope>
    <source>
        <strain evidence="3">CCMP1510</strain>
    </source>
</reference>
<comment type="similarity">
    <text evidence="1">Belongs to the HEBP family.</text>
</comment>
<feature type="transmembrane region" description="Helical" evidence="2">
    <location>
        <begin position="52"/>
        <end position="72"/>
    </location>
</feature>
<accession>A0A7S3K6H3</accession>
<dbReference type="Pfam" id="PF04832">
    <property type="entry name" value="SOUL"/>
    <property type="match status" value="1"/>
</dbReference>
<protein>
    <recommendedName>
        <fullName evidence="4">SOUL heme-binding protein</fullName>
    </recommendedName>
</protein>
<keyword evidence="2" id="KW-1133">Transmembrane helix</keyword>
<evidence type="ECO:0000313" key="3">
    <source>
        <dbReference type="EMBL" id="CAE0374894.1"/>
    </source>
</evidence>
<sequence>MVHHYSMRDVIRFLRYGFEEEVVLLGNAPPEFRKKYKLKKKKEPIRDVFRELCFWTCVVYIGKTYLGLLAWYNLNLRARPKYQVLQRFSRNIEVRKYESYVVAEATIPIKDSKDSMLRNESISGRRKLVEYIFDGKQENTKKKKKMQMLIPVITTYPLDKKTLTVSFIIQFNETIQTLPKPSDTDIKLRQIPAHTAVYIRFKGPKPSQSLVATKRKLLEQVLARHGYKFRPSRKFPHTLYAQYHDSLVTPGILCRNEVGFYLQ</sequence>
<dbReference type="AlphaFoldDB" id="A0A7S3K6H3"/>
<dbReference type="PANTHER" id="PTHR11220:SF58">
    <property type="entry name" value="SOUL HEME-BINDING FAMILY PROTEIN"/>
    <property type="match status" value="1"/>
</dbReference>
<evidence type="ECO:0008006" key="4">
    <source>
        <dbReference type="Google" id="ProtNLM"/>
    </source>
</evidence>
<dbReference type="SUPFAM" id="SSF55136">
    <property type="entry name" value="Probable bacterial effector-binding domain"/>
    <property type="match status" value="1"/>
</dbReference>
<dbReference type="PANTHER" id="PTHR11220">
    <property type="entry name" value="HEME-BINDING PROTEIN-RELATED"/>
    <property type="match status" value="1"/>
</dbReference>
<dbReference type="Gene3D" id="3.20.80.10">
    <property type="entry name" value="Regulatory factor, effector binding domain"/>
    <property type="match status" value="1"/>
</dbReference>
<organism evidence="3">
    <name type="scientific">Aureoumbra lagunensis</name>
    <dbReference type="NCBI Taxonomy" id="44058"/>
    <lineage>
        <taxon>Eukaryota</taxon>
        <taxon>Sar</taxon>
        <taxon>Stramenopiles</taxon>
        <taxon>Ochrophyta</taxon>
        <taxon>Pelagophyceae</taxon>
        <taxon>Pelagomonadales</taxon>
        <taxon>Aureoumbra</taxon>
    </lineage>
</organism>